<evidence type="ECO:0000256" key="1">
    <source>
        <dbReference type="SAM" id="Phobius"/>
    </source>
</evidence>
<feature type="transmembrane region" description="Helical" evidence="1">
    <location>
        <begin position="135"/>
        <end position="153"/>
    </location>
</feature>
<dbReference type="Proteomes" id="UP000229315">
    <property type="component" value="Unassembled WGS sequence"/>
</dbReference>
<organism evidence="3 4">
    <name type="scientific">Candidatus Kaiserbacteria bacterium CG10_big_fil_rev_8_21_14_0_10_45_20</name>
    <dbReference type="NCBI Taxonomy" id="1974607"/>
    <lineage>
        <taxon>Bacteria</taxon>
        <taxon>Candidatus Kaiseribacteriota</taxon>
    </lineage>
</organism>
<feature type="transmembrane region" description="Helical" evidence="1">
    <location>
        <begin position="16"/>
        <end position="35"/>
    </location>
</feature>
<sequence length="362" mass="40337">MIIRTIKWGLAHKDRLATLALVLGFVMDVITFRNINLSLSQIILATHLSIVAGTIIIYALPVKGDKPTSFFLKVREWIPIVHQYSTGALLSAFLVLYTASGSLVSSAPFIVLLGVAIAGNEVLRLQKYRLPFQTTLFSLNVLLFFALSVPIFLGSVNAVTFVASVVVGAVTFIVFFALGKTVARTAFKKASSLIRAGAGLTLIVLVLLYFNNLIPPIPLSVKSGDFYHYVEKQGDVYFAIDERRDLLERFFAISGVTLHIAPGENVYFYSAVFAPARIDTNIVHHWQKYDEVTQKWTTHNKVFFTIQGGRKKGYRAYSLTRSPELGKWRVSVETSRGQIIGRTYLTLKASDNPRVPVEKFLQ</sequence>
<name>A0A2H0UGV2_9BACT</name>
<keyword evidence="1" id="KW-1133">Transmembrane helix</keyword>
<dbReference type="AlphaFoldDB" id="A0A2H0UGV2"/>
<comment type="caution">
    <text evidence="3">The sequence shown here is derived from an EMBL/GenBank/DDBJ whole genome shotgun (WGS) entry which is preliminary data.</text>
</comment>
<evidence type="ECO:0000313" key="3">
    <source>
        <dbReference type="EMBL" id="PIR85035.1"/>
    </source>
</evidence>
<gene>
    <name evidence="3" type="ORF">COU15_03020</name>
</gene>
<feature type="transmembrane region" description="Helical" evidence="1">
    <location>
        <begin position="190"/>
        <end position="210"/>
    </location>
</feature>
<keyword evidence="1" id="KW-0472">Membrane</keyword>
<proteinExistence type="predicted"/>
<keyword evidence="1" id="KW-0812">Transmembrane</keyword>
<dbReference type="EMBL" id="PFBH01000017">
    <property type="protein sequence ID" value="PIR85035.1"/>
    <property type="molecule type" value="Genomic_DNA"/>
</dbReference>
<dbReference type="InterPro" id="IPR022606">
    <property type="entry name" value="DUF2914"/>
</dbReference>
<feature type="transmembrane region" description="Helical" evidence="1">
    <location>
        <begin position="41"/>
        <end position="60"/>
    </location>
</feature>
<protein>
    <recommendedName>
        <fullName evidence="2">DUF2914 domain-containing protein</fullName>
    </recommendedName>
</protein>
<evidence type="ECO:0000313" key="4">
    <source>
        <dbReference type="Proteomes" id="UP000229315"/>
    </source>
</evidence>
<feature type="transmembrane region" description="Helical" evidence="1">
    <location>
        <begin position="159"/>
        <end position="178"/>
    </location>
</feature>
<feature type="domain" description="DUF2914" evidence="2">
    <location>
        <begin position="279"/>
        <end position="343"/>
    </location>
</feature>
<reference evidence="4" key="1">
    <citation type="submission" date="2017-09" db="EMBL/GenBank/DDBJ databases">
        <title>Depth-based differentiation of microbial function through sediment-hosted aquifers and enrichment of novel symbionts in the deep terrestrial subsurface.</title>
        <authorList>
            <person name="Probst A.J."/>
            <person name="Ladd B."/>
            <person name="Jarett J.K."/>
            <person name="Geller-Mcgrath D.E."/>
            <person name="Sieber C.M.K."/>
            <person name="Emerson J.B."/>
            <person name="Anantharaman K."/>
            <person name="Thomas B.C."/>
            <person name="Malmstrom R."/>
            <person name="Stieglmeier M."/>
            <person name="Klingl A."/>
            <person name="Woyke T."/>
            <person name="Ryan C.M."/>
            <person name="Banfield J.F."/>
        </authorList>
    </citation>
    <scope>NUCLEOTIDE SEQUENCE [LARGE SCALE GENOMIC DNA]</scope>
</reference>
<dbReference type="Pfam" id="PF11141">
    <property type="entry name" value="DUF2914"/>
    <property type="match status" value="1"/>
</dbReference>
<accession>A0A2H0UGV2</accession>
<evidence type="ECO:0000259" key="2">
    <source>
        <dbReference type="Pfam" id="PF11141"/>
    </source>
</evidence>